<feature type="compositionally biased region" description="Polar residues" evidence="1">
    <location>
        <begin position="809"/>
        <end position="818"/>
    </location>
</feature>
<dbReference type="Gene3D" id="1.20.58.670">
    <property type="entry name" value="Dsl1p vesicle tethering complex, Tip20p subunit, domain D"/>
    <property type="match status" value="1"/>
</dbReference>
<dbReference type="PANTHER" id="PTHR13520:SF0">
    <property type="entry name" value="RAD50-INTERACTING PROTEIN 1"/>
    <property type="match status" value="1"/>
</dbReference>
<dbReference type="Proteomes" id="UP000265663">
    <property type="component" value="Unassembled WGS sequence"/>
</dbReference>
<dbReference type="PANTHER" id="PTHR13520">
    <property type="entry name" value="RAD50-INTERACTING PROTEIN 1 RINT-1"/>
    <property type="match status" value="1"/>
</dbReference>
<dbReference type="InterPro" id="IPR042044">
    <property type="entry name" value="EXOC6PINT-1/Sec15/Tip20_C_dom2"/>
</dbReference>
<protein>
    <submittedName>
        <fullName evidence="2">RINT-1 family</fullName>
    </submittedName>
</protein>
<dbReference type="AlphaFoldDB" id="A0A3M7M6X5"/>
<dbReference type="Gene3D" id="1.20.58.1420">
    <property type="entry name" value="Dsl1p vesicle tethering complex, Tip20p subunit, domain B"/>
    <property type="match status" value="1"/>
</dbReference>
<feature type="compositionally biased region" description="Acidic residues" evidence="1">
    <location>
        <begin position="781"/>
        <end position="801"/>
    </location>
</feature>
<gene>
    <name evidence="2" type="ORF">GMOD_00000211</name>
</gene>
<dbReference type="GO" id="GO:0070939">
    <property type="term" value="C:Dsl1/NZR complex"/>
    <property type="evidence" value="ECO:0007669"/>
    <property type="project" value="InterPro"/>
</dbReference>
<accession>A0A3M7M6X5</accession>
<organism evidence="2 3">
    <name type="scientific">Pyrenophora seminiperda CCB06</name>
    <dbReference type="NCBI Taxonomy" id="1302712"/>
    <lineage>
        <taxon>Eukaryota</taxon>
        <taxon>Fungi</taxon>
        <taxon>Dikarya</taxon>
        <taxon>Ascomycota</taxon>
        <taxon>Pezizomycotina</taxon>
        <taxon>Dothideomycetes</taxon>
        <taxon>Pleosporomycetidae</taxon>
        <taxon>Pleosporales</taxon>
        <taxon>Pleosporineae</taxon>
        <taxon>Pleosporaceae</taxon>
        <taxon>Pyrenophora</taxon>
    </lineage>
</organism>
<evidence type="ECO:0000313" key="3">
    <source>
        <dbReference type="Proteomes" id="UP000265663"/>
    </source>
</evidence>
<dbReference type="InterPro" id="IPR042042">
    <property type="entry name" value="Tip20p_domB"/>
</dbReference>
<dbReference type="OrthoDB" id="2189254at2759"/>
<name>A0A3M7M6X5_9PLEO</name>
<sequence length="871" mass="97687">MSPGTEYQVTVVVMDDQQDDQQDARVADYLDDKLQTPRDLDDLDGLLATITAQHGVLKQQLDDAQRDLHDAKHASHQHHADRTQRADGFWHTQADIDRRLLVLTQSDTSDTAVARFHDVLDTLQRLHVASEYLGLLAHVDALDKHAHAQLQTSNEAALEPYRQLRALHTRLLSLHADADGAAVHLLNHVGTITHALRTTILDAFSADLDRILAKIHWPTPKATIPDHLREPWETALVKLLDLQLPELDGMAYASRPGHKVTLPPVLFPFQILVQPLEMRFRYHFDGDKPTNRIDRPEYFLSHITTLLNDYSAFVTDHVQPILFRHFRATHLALNPVYIDAMSAFITALLPMLRAKIASLLPKVAGQPQLLSHLMHEIMTFDQTIRDTWGYDGGYGVDGWKGLSWEFLVQADWFGRWLQVEKDFALSRYQNIVEAPDFGHLDYDSVDPKATKPTKGAIRVNDLLETITDRYRPLASFSQKLTFLIDIQIAIFDKLHERLQSNLEAYLSLTTSLGRAMGGVTKEEQEKLLGVQGLERLCKTYGSADYLERAMRDWSDDVFFLDIWEGLQDRARGKTSNIGTMSVADVAERTSRNVQNDDGGSLFDETASWYARLRDRSEGIIIDTLNSNVREALRPYRNINPWATLSGPSASASNATDLSHTAEIDPLLTYLRTTLLFLSRTLASVPLRRITRAVLTTISTVIWDNVLTSNRHRFSTQGAAQLHVDLIAICRVVNEHVGPFVAEAGLRKCLEAVKLVGLPVKGSHASQLSASRGEKTTHDAGGNEDEEWDTEAWGAEDGDDDAREGGPQKASANREATSSRGDEGAELGLWEVERRIFADNQAARDVLDELGLELLDEKEARALMMLRIELAG</sequence>
<dbReference type="GO" id="GO:0006890">
    <property type="term" value="P:retrograde vesicle-mediated transport, Golgi to endoplasmic reticulum"/>
    <property type="evidence" value="ECO:0007669"/>
    <property type="project" value="InterPro"/>
</dbReference>
<dbReference type="PROSITE" id="PS51386">
    <property type="entry name" value="RINT1_TIP20"/>
    <property type="match status" value="1"/>
</dbReference>
<keyword evidence="3" id="KW-1185">Reference proteome</keyword>
<evidence type="ECO:0000313" key="2">
    <source>
        <dbReference type="EMBL" id="RMZ70154.1"/>
    </source>
</evidence>
<dbReference type="GO" id="GO:0006888">
    <property type="term" value="P:endoplasmic reticulum to Golgi vesicle-mediated transport"/>
    <property type="evidence" value="ECO:0007669"/>
    <property type="project" value="InterPro"/>
</dbReference>
<dbReference type="InterPro" id="IPR007528">
    <property type="entry name" value="RINT1_Tip20"/>
</dbReference>
<dbReference type="GO" id="GO:0060628">
    <property type="term" value="P:regulation of ER to Golgi vesicle-mediated transport"/>
    <property type="evidence" value="ECO:0007669"/>
    <property type="project" value="TreeGrafter"/>
</dbReference>
<reference evidence="2 3" key="1">
    <citation type="journal article" date="2014" name="PLoS ONE">
        <title>De novo Genome Assembly of the Fungal Plant Pathogen Pyrenophora semeniperda.</title>
        <authorList>
            <person name="Soliai M.M."/>
            <person name="Meyer S.E."/>
            <person name="Udall J.A."/>
            <person name="Elzinga D.E."/>
            <person name="Hermansen R.A."/>
            <person name="Bodily P.M."/>
            <person name="Hart A.A."/>
            <person name="Coleman C.E."/>
        </authorList>
    </citation>
    <scope>NUCLEOTIDE SEQUENCE [LARGE SCALE GENOMIC DNA]</scope>
    <source>
        <strain evidence="2 3">CCB06</strain>
        <tissue evidence="2">Mycelium</tissue>
    </source>
</reference>
<dbReference type="EMBL" id="KE747824">
    <property type="protein sequence ID" value="RMZ70154.1"/>
    <property type="molecule type" value="Genomic_DNA"/>
</dbReference>
<evidence type="ECO:0000256" key="1">
    <source>
        <dbReference type="SAM" id="MobiDB-lite"/>
    </source>
</evidence>
<proteinExistence type="predicted"/>
<dbReference type="Pfam" id="PF04437">
    <property type="entry name" value="RINT1_TIP1"/>
    <property type="match status" value="1"/>
</dbReference>
<feature type="region of interest" description="Disordered" evidence="1">
    <location>
        <begin position="765"/>
        <end position="824"/>
    </location>
</feature>